<dbReference type="PANTHER" id="PTHR22714">
    <property type="entry name" value="PROTEIN CBG02446-RELATED"/>
    <property type="match status" value="1"/>
</dbReference>
<evidence type="ECO:0000313" key="4">
    <source>
        <dbReference type="Proteomes" id="UP000614601"/>
    </source>
</evidence>
<accession>A0A811K822</accession>
<feature type="transmembrane region" description="Helical" evidence="1">
    <location>
        <begin position="353"/>
        <end position="380"/>
    </location>
</feature>
<dbReference type="Gene3D" id="3.40.190.10">
    <property type="entry name" value="Periplasmic binding protein-like II"/>
    <property type="match status" value="1"/>
</dbReference>
<dbReference type="Proteomes" id="UP000614601">
    <property type="component" value="Unassembled WGS sequence"/>
</dbReference>
<gene>
    <name evidence="3" type="ORF">BOKJ2_LOCUS3565</name>
</gene>
<dbReference type="Pfam" id="PF00497">
    <property type="entry name" value="SBP_bac_3"/>
    <property type="match status" value="1"/>
</dbReference>
<protein>
    <recommendedName>
        <fullName evidence="2">Solute-binding protein family 3/N-terminal domain-containing protein</fullName>
    </recommendedName>
</protein>
<dbReference type="InterPro" id="IPR001638">
    <property type="entry name" value="Solute-binding_3/MltF_N"/>
</dbReference>
<feature type="transmembrane region" description="Helical" evidence="1">
    <location>
        <begin position="166"/>
        <end position="186"/>
    </location>
</feature>
<dbReference type="PANTHER" id="PTHR22714:SF7">
    <property type="entry name" value="SOLUTE-BINDING PROTEIN FAMILY 3_N-TERMINAL DOMAIN-CONTAINING PROTEIN"/>
    <property type="match status" value="1"/>
</dbReference>
<dbReference type="AlphaFoldDB" id="A0A811K822"/>
<dbReference type="EMBL" id="CAJFDH010000002">
    <property type="protein sequence ID" value="CAD5211180.1"/>
    <property type="molecule type" value="Genomic_DNA"/>
</dbReference>
<feature type="transmembrane region" description="Helical" evidence="1">
    <location>
        <begin position="126"/>
        <end position="145"/>
    </location>
</feature>
<organism evidence="3 4">
    <name type="scientific">Bursaphelenchus okinawaensis</name>
    <dbReference type="NCBI Taxonomy" id="465554"/>
    <lineage>
        <taxon>Eukaryota</taxon>
        <taxon>Metazoa</taxon>
        <taxon>Ecdysozoa</taxon>
        <taxon>Nematoda</taxon>
        <taxon>Chromadorea</taxon>
        <taxon>Rhabditida</taxon>
        <taxon>Tylenchina</taxon>
        <taxon>Tylenchomorpha</taxon>
        <taxon>Aphelenchoidea</taxon>
        <taxon>Aphelenchoididae</taxon>
        <taxon>Bursaphelenchus</taxon>
    </lineage>
</organism>
<dbReference type="SUPFAM" id="SSF53850">
    <property type="entry name" value="Periplasmic binding protein-like II"/>
    <property type="match status" value="1"/>
</dbReference>
<feature type="domain" description="Solute-binding protein family 3/N-terminal" evidence="2">
    <location>
        <begin position="59"/>
        <end position="330"/>
    </location>
</feature>
<evidence type="ECO:0000313" key="3">
    <source>
        <dbReference type="EMBL" id="CAD5211180.1"/>
    </source>
</evidence>
<keyword evidence="4" id="KW-1185">Reference proteome</keyword>
<evidence type="ECO:0000256" key="1">
    <source>
        <dbReference type="SAM" id="Phobius"/>
    </source>
</evidence>
<name>A0A811K822_9BILA</name>
<dbReference type="EMBL" id="CAJFCW020000002">
    <property type="protein sequence ID" value="CAG9092835.1"/>
    <property type="molecule type" value="Genomic_DNA"/>
</dbReference>
<comment type="caution">
    <text evidence="3">The sequence shown here is derived from an EMBL/GenBank/DDBJ whole genome shotgun (WGS) entry which is preliminary data.</text>
</comment>
<proteinExistence type="predicted"/>
<dbReference type="Proteomes" id="UP000783686">
    <property type="component" value="Unassembled WGS sequence"/>
</dbReference>
<dbReference type="OrthoDB" id="5798076at2759"/>
<evidence type="ECO:0000259" key="2">
    <source>
        <dbReference type="Pfam" id="PF00497"/>
    </source>
</evidence>
<keyword evidence="1" id="KW-0812">Transmembrane</keyword>
<keyword evidence="1" id="KW-0472">Membrane</keyword>
<reference evidence="3" key="1">
    <citation type="submission" date="2020-09" db="EMBL/GenBank/DDBJ databases">
        <authorList>
            <person name="Kikuchi T."/>
        </authorList>
    </citation>
    <scope>NUCLEOTIDE SEQUENCE</scope>
    <source>
        <strain evidence="3">SH1</strain>
    </source>
</reference>
<dbReference type="InterPro" id="IPR040128">
    <property type="entry name" value="T25E4.2-like"/>
</dbReference>
<sequence>MDCREFPTLHASKNCVYPGFMVEILNDLASHMNITLEPVIEDVDLKQSLLRKALIDKEGKPNGELQYLYNGTVDLIASPFQITNHRLKWFDFSREMYHTDTSMIVSKDLTLSNNVWSFFGTYSSSTWLAILTALILQIISSWQMLRLQLMQPEKIYFKSLAGRVSILLFSLVQCAVLLGVFSTWILSSIITETIETPIEKIEVLIKRVRDGQLTMIAARPETWFYEKISQSDEYIYKEIRLALERNPLRYINTTDTTMRKVSTGNFVSFVQDDEDTKFATLTYCNIMEITVEMPTVTGHLLFRKNHPLLPLFNQAITENQAHILRIINKYKNLSRKLKNQYCTRSLAPTPLRILPYCGLFIVCSVVIAVSCVILLMEAYVTEVRHRRQGKVFKYGWLVRIVKFLV</sequence>
<keyword evidence="1" id="KW-1133">Transmembrane helix</keyword>